<evidence type="ECO:0000313" key="7">
    <source>
        <dbReference type="Proteomes" id="UP000799049"/>
    </source>
</evidence>
<dbReference type="GO" id="GO:1990904">
    <property type="term" value="C:ribonucleoprotein complex"/>
    <property type="evidence" value="ECO:0007669"/>
    <property type="project" value="UniProtKB-KW"/>
</dbReference>
<keyword evidence="7" id="KW-1185">Reference proteome</keyword>
<dbReference type="GO" id="GO:0005840">
    <property type="term" value="C:ribosome"/>
    <property type="evidence" value="ECO:0007669"/>
    <property type="project" value="UniProtKB-KW"/>
</dbReference>
<dbReference type="AlphaFoldDB" id="A0A8K0AK27"/>
<keyword evidence="2 4" id="KW-0689">Ribosomal protein</keyword>
<dbReference type="OrthoDB" id="10249311at2759"/>
<organism evidence="6 7">
    <name type="scientific">Andalucia godoyi</name>
    <name type="common">Flagellate</name>
    <dbReference type="NCBI Taxonomy" id="505711"/>
    <lineage>
        <taxon>Eukaryota</taxon>
        <taxon>Discoba</taxon>
        <taxon>Jakobida</taxon>
        <taxon>Andalucina</taxon>
        <taxon>Andaluciidae</taxon>
        <taxon>Andalucia</taxon>
    </lineage>
</organism>
<gene>
    <name evidence="6" type="ORF">ANDGO_07624</name>
</gene>
<dbReference type="Proteomes" id="UP000799049">
    <property type="component" value="Unassembled WGS sequence"/>
</dbReference>
<evidence type="ECO:0000256" key="4">
    <source>
        <dbReference type="RuleBase" id="RU000670"/>
    </source>
</evidence>
<evidence type="ECO:0000256" key="1">
    <source>
        <dbReference type="ARBA" id="ARBA00005824"/>
    </source>
</evidence>
<dbReference type="InterPro" id="IPR004038">
    <property type="entry name" value="Ribosomal_eL8/eL30/eS12/Gad45"/>
</dbReference>
<dbReference type="InterPro" id="IPR047860">
    <property type="entry name" value="Ribosomal_eS12_CS"/>
</dbReference>
<evidence type="ECO:0000256" key="3">
    <source>
        <dbReference type="ARBA" id="ARBA00023274"/>
    </source>
</evidence>
<feature type="domain" description="Ribosomal protein eL8/eL30/eS12/Gadd45" evidence="5">
    <location>
        <begin position="26"/>
        <end position="119"/>
    </location>
</feature>
<evidence type="ECO:0000313" key="6">
    <source>
        <dbReference type="EMBL" id="KAF0852896.1"/>
    </source>
</evidence>
<evidence type="ECO:0000259" key="5">
    <source>
        <dbReference type="Pfam" id="PF01248"/>
    </source>
</evidence>
<protein>
    <recommendedName>
        <fullName evidence="4">40S ribosomal protein S12</fullName>
    </recommendedName>
</protein>
<dbReference type="PANTHER" id="PTHR11843">
    <property type="entry name" value="40S RIBOSOMAL PROTEIN S12"/>
    <property type="match status" value="1"/>
</dbReference>
<accession>A0A8K0AK27</accession>
<dbReference type="GO" id="GO:0006412">
    <property type="term" value="P:translation"/>
    <property type="evidence" value="ECO:0007669"/>
    <property type="project" value="InterPro"/>
</dbReference>
<evidence type="ECO:0000256" key="2">
    <source>
        <dbReference type="ARBA" id="ARBA00022980"/>
    </source>
</evidence>
<dbReference type="PROSITE" id="PS01189">
    <property type="entry name" value="RIBOSOMAL_S12E"/>
    <property type="match status" value="1"/>
</dbReference>
<dbReference type="Gene3D" id="3.30.1330.30">
    <property type="match status" value="1"/>
</dbReference>
<dbReference type="InterPro" id="IPR000530">
    <property type="entry name" value="Ribosomal_eS12"/>
</dbReference>
<comment type="caution">
    <text evidence="6">The sequence shown here is derived from an EMBL/GenBank/DDBJ whole genome shotgun (WGS) entry which is preliminary data.</text>
</comment>
<name>A0A8K0AK27_ANDGO</name>
<dbReference type="SUPFAM" id="SSF55315">
    <property type="entry name" value="L30e-like"/>
    <property type="match status" value="1"/>
</dbReference>
<dbReference type="PRINTS" id="PR00972">
    <property type="entry name" value="RIBSOMALS12E"/>
</dbReference>
<dbReference type="Pfam" id="PF01248">
    <property type="entry name" value="Ribosomal_L7Ae"/>
    <property type="match status" value="1"/>
</dbReference>
<keyword evidence="3 4" id="KW-0687">Ribonucleoprotein</keyword>
<dbReference type="InterPro" id="IPR029064">
    <property type="entry name" value="Ribosomal_eL30-like_sf"/>
</dbReference>
<dbReference type="EMBL" id="VRVR01000011">
    <property type="protein sequence ID" value="KAF0852896.1"/>
    <property type="molecule type" value="Genomic_DNA"/>
</dbReference>
<reference evidence="6" key="1">
    <citation type="submission" date="2019-09" db="EMBL/GenBank/DDBJ databases">
        <title>The Mitochondrial Proteome of the Jakobid, Andalucia godoyi, a Protist With the Most Gene-Rich and Bacteria-Like Mitochondrial Genome.</title>
        <authorList>
            <person name="Gray M.W."/>
            <person name="Burger G."/>
            <person name="Derelle R."/>
            <person name="Klimes V."/>
            <person name="Leger M."/>
            <person name="Sarrasin M."/>
            <person name="Vlcek C."/>
            <person name="Roger A.J."/>
            <person name="Elias M."/>
            <person name="Lang B.F."/>
        </authorList>
    </citation>
    <scope>NUCLEOTIDE SEQUENCE</scope>
    <source>
        <strain evidence="6">And28</strain>
    </source>
</reference>
<dbReference type="GO" id="GO:0003735">
    <property type="term" value="F:structural constituent of ribosome"/>
    <property type="evidence" value="ECO:0007669"/>
    <property type="project" value="InterPro"/>
</dbReference>
<comment type="similarity">
    <text evidence="1 4">Belongs to the eukaryotic ribosomal protein eS12 family.</text>
</comment>
<sequence>MSEEAAPVAVAVAVAAPAVELDLRSALQDVMKKSTTVDGLRRGLREATKALDRKEAIFAVLADDCDEAAYKKLIESLCKNHGIPLITGFGKHEIGELGGLAKRNAEGSVRKNVKCSCAVVTDFGDDSTPAAQFIKSHISKA</sequence>
<proteinExistence type="inferred from homology"/>